<gene>
    <name evidence="2" type="ORF">BM613_07620</name>
</gene>
<reference evidence="2 3" key="1">
    <citation type="submission" date="2016-11" db="EMBL/GenBank/DDBJ databases">
        <title>Comparative genomics of Acidibacillus ferroxidans species.</title>
        <authorList>
            <person name="Oliveira G."/>
            <person name="Nunes G."/>
            <person name="Oliveira R."/>
            <person name="Araujo F."/>
            <person name="Salim A."/>
            <person name="Scholte L."/>
            <person name="Morais D."/>
            <person name="Nancucheo I."/>
            <person name="Johnson D.B."/>
            <person name="Grail B."/>
            <person name="Bittencourt J."/>
            <person name="Valadares R."/>
        </authorList>
    </citation>
    <scope>NUCLEOTIDE SEQUENCE [LARGE SCALE GENOMIC DNA]</scope>
    <source>
        <strain evidence="2 3">Y002</strain>
    </source>
</reference>
<keyword evidence="1" id="KW-0812">Transmembrane</keyword>
<dbReference type="Proteomes" id="UP000245380">
    <property type="component" value="Unassembled WGS sequence"/>
</dbReference>
<dbReference type="EMBL" id="MPDK01000010">
    <property type="protein sequence ID" value="PWI57651.1"/>
    <property type="molecule type" value="Genomic_DNA"/>
</dbReference>
<feature type="transmembrane region" description="Helical" evidence="1">
    <location>
        <begin position="37"/>
        <end position="57"/>
    </location>
</feature>
<feature type="transmembrane region" description="Helical" evidence="1">
    <location>
        <begin position="6"/>
        <end position="25"/>
    </location>
</feature>
<organism evidence="2 3">
    <name type="scientific">Sulfoacidibacillus thermotolerans</name>
    <name type="common">Acidibacillus sulfuroxidans</name>
    <dbReference type="NCBI Taxonomy" id="1765684"/>
    <lineage>
        <taxon>Bacteria</taxon>
        <taxon>Bacillati</taxon>
        <taxon>Bacillota</taxon>
        <taxon>Bacilli</taxon>
        <taxon>Bacillales</taxon>
        <taxon>Alicyclobacillaceae</taxon>
        <taxon>Sulfoacidibacillus</taxon>
    </lineage>
</organism>
<keyword evidence="3" id="KW-1185">Reference proteome</keyword>
<feature type="transmembrane region" description="Helical" evidence="1">
    <location>
        <begin position="63"/>
        <end position="81"/>
    </location>
</feature>
<dbReference type="RefSeq" id="WP_109430590.1">
    <property type="nucleotide sequence ID" value="NZ_MPDK01000010.1"/>
</dbReference>
<keyword evidence="1" id="KW-1133">Transmembrane helix</keyword>
<evidence type="ECO:0000256" key="1">
    <source>
        <dbReference type="SAM" id="Phobius"/>
    </source>
</evidence>
<evidence type="ECO:0000313" key="3">
    <source>
        <dbReference type="Proteomes" id="UP000245380"/>
    </source>
</evidence>
<keyword evidence="1" id="KW-0472">Membrane</keyword>
<sequence>MFELHVVLGLIAMILSSLLLLWNALRFGNGWKRPGFGRILLVLLDLQVLIGLIVFIAHPIWGLFLLHPLIMIVVVGIAHVLVQEKRKPQTQLVGYLLTTLLLMVGVYFATRFA</sequence>
<accession>A0A2U3D8Q7</accession>
<name>A0A2U3D8Q7_SULT2</name>
<proteinExistence type="predicted"/>
<evidence type="ECO:0008006" key="4">
    <source>
        <dbReference type="Google" id="ProtNLM"/>
    </source>
</evidence>
<protein>
    <recommendedName>
        <fullName evidence="4">Cytochrome b561 domain-containing protein</fullName>
    </recommendedName>
</protein>
<feature type="transmembrane region" description="Helical" evidence="1">
    <location>
        <begin position="93"/>
        <end position="110"/>
    </location>
</feature>
<dbReference type="AlphaFoldDB" id="A0A2U3D8Q7"/>
<comment type="caution">
    <text evidence="2">The sequence shown here is derived from an EMBL/GenBank/DDBJ whole genome shotgun (WGS) entry which is preliminary data.</text>
</comment>
<evidence type="ECO:0000313" key="2">
    <source>
        <dbReference type="EMBL" id="PWI57651.1"/>
    </source>
</evidence>